<dbReference type="AlphaFoldDB" id="A0A3B0W2X4"/>
<evidence type="ECO:0000313" key="1">
    <source>
        <dbReference type="EMBL" id="VAW50218.1"/>
    </source>
</evidence>
<dbReference type="EMBL" id="UOFE01000001">
    <property type="protein sequence ID" value="VAW50218.1"/>
    <property type="molecule type" value="Genomic_DNA"/>
</dbReference>
<organism evidence="1">
    <name type="scientific">hydrothermal vent metagenome</name>
    <dbReference type="NCBI Taxonomy" id="652676"/>
    <lineage>
        <taxon>unclassified sequences</taxon>
        <taxon>metagenomes</taxon>
        <taxon>ecological metagenomes</taxon>
    </lineage>
</organism>
<sequence>MNRKNKIPKFIFYMIALWTIFSTAHAEEIMPKAFVYTEVQNSVPFDQIPWKSRNPIISSQPGFISKTWLSGSGNNSVGGIYSFDSIENAKKYVTKFFPNAVKKQGVAHTSRIFDAVIVEKASRDIGSAHFGGKISTKPGAFVYTEIQVNLPFKNVPWQQRNPIIKKIPGLLSKTWLSGVNNTVGGFYAFDTLENAKQFAIEVFPKTAAKMNAALYTRIFDARLVEHASRGMDSPFFQ</sequence>
<reference evidence="1" key="1">
    <citation type="submission" date="2018-06" db="EMBL/GenBank/DDBJ databases">
        <authorList>
            <person name="Zhirakovskaya E."/>
        </authorList>
    </citation>
    <scope>NUCLEOTIDE SEQUENCE</scope>
</reference>
<dbReference type="Pfam" id="PF08803">
    <property type="entry name" value="ydhR"/>
    <property type="match status" value="1"/>
</dbReference>
<gene>
    <name evidence="1" type="ORF">MNBD_GAMMA05-2059</name>
</gene>
<dbReference type="Gene3D" id="3.30.70.100">
    <property type="match status" value="2"/>
</dbReference>
<name>A0A3B0W2X4_9ZZZZ</name>
<proteinExistence type="predicted"/>
<dbReference type="SUPFAM" id="SSF54909">
    <property type="entry name" value="Dimeric alpha+beta barrel"/>
    <property type="match status" value="2"/>
</dbReference>
<dbReference type="InterPro" id="IPR014910">
    <property type="entry name" value="YdhR"/>
</dbReference>
<dbReference type="PANTHER" id="PTHR39169">
    <property type="match status" value="1"/>
</dbReference>
<dbReference type="PANTHER" id="PTHR39169:SF1">
    <property type="entry name" value="MONOOXYGENASE YDHR-RELATED"/>
    <property type="match status" value="1"/>
</dbReference>
<accession>A0A3B0W2X4</accession>
<dbReference type="InterPro" id="IPR011008">
    <property type="entry name" value="Dimeric_a/b-barrel"/>
</dbReference>
<protein>
    <submittedName>
        <fullName evidence="1">Uncharacterized protein</fullName>
    </submittedName>
</protein>